<dbReference type="AlphaFoldDB" id="A0A4R6TNK2"/>
<name>A0A4R6TNK2_9FLAO</name>
<gene>
    <name evidence="1" type="ORF">CLV82_0962</name>
</gene>
<comment type="caution">
    <text evidence="1">The sequence shown here is derived from an EMBL/GenBank/DDBJ whole genome shotgun (WGS) entry which is preliminary data.</text>
</comment>
<dbReference type="EMBL" id="SNYI01000001">
    <property type="protein sequence ID" value="TDQ33124.1"/>
    <property type="molecule type" value="Genomic_DNA"/>
</dbReference>
<evidence type="ECO:0000313" key="2">
    <source>
        <dbReference type="Proteomes" id="UP000295468"/>
    </source>
</evidence>
<reference evidence="1 2" key="1">
    <citation type="submission" date="2019-03" db="EMBL/GenBank/DDBJ databases">
        <title>Genomic Encyclopedia of Archaeal and Bacterial Type Strains, Phase II (KMG-II): from individual species to whole genera.</title>
        <authorList>
            <person name="Goeker M."/>
        </authorList>
    </citation>
    <scope>NUCLEOTIDE SEQUENCE [LARGE SCALE GENOMIC DNA]</scope>
    <source>
        <strain evidence="1 2">DSM 18435</strain>
    </source>
</reference>
<accession>A0A4R6TNK2</accession>
<dbReference type="Proteomes" id="UP000295468">
    <property type="component" value="Unassembled WGS sequence"/>
</dbReference>
<proteinExistence type="predicted"/>
<keyword evidence="2" id="KW-1185">Reference proteome</keyword>
<organism evidence="1 2">
    <name type="scientific">Zeaxanthinibacter enoshimensis</name>
    <dbReference type="NCBI Taxonomy" id="392009"/>
    <lineage>
        <taxon>Bacteria</taxon>
        <taxon>Pseudomonadati</taxon>
        <taxon>Bacteroidota</taxon>
        <taxon>Flavobacteriia</taxon>
        <taxon>Flavobacteriales</taxon>
        <taxon>Flavobacteriaceae</taxon>
        <taxon>Zeaxanthinibacter</taxon>
    </lineage>
</organism>
<dbReference type="RefSeq" id="WP_133643134.1">
    <property type="nucleotide sequence ID" value="NZ_SNYI01000001.1"/>
</dbReference>
<sequence length="295" mass="32279">MKHYLLYFLLLPGVALPGSCGLSRHVDSAQKKGEVVSLQPVCTPAGEDNAILDGGALALALAPRLVNLAASSIKNYYEKESEKFVASYAATYTGEDFYADDLSLNVSCKALELRRTVRDDAGATVPAATIRLQWVSNSEGTLLALIPEQLELAQSKTALRAGDQNVDLEISVSLNGWWQDKNGQVKSKTLGEANLLLREIQLGETYRLQGSLNDSYLQDSKGNKSNYHIQSAWIAPVPVSVDHKGERLPGARGNYSLAVTITETDDFGQRLKQRGQQLYVNRAILSELLEQILDE</sequence>
<dbReference type="OrthoDB" id="1423679at2"/>
<evidence type="ECO:0000313" key="1">
    <source>
        <dbReference type="EMBL" id="TDQ33124.1"/>
    </source>
</evidence>
<protein>
    <submittedName>
        <fullName evidence="1">Uncharacterized protein</fullName>
    </submittedName>
</protein>